<name>A0AA88VAG8_9ASTE</name>
<dbReference type="PROSITE" id="PS51375">
    <property type="entry name" value="PPR"/>
    <property type="match status" value="1"/>
</dbReference>
<evidence type="ECO:0000256" key="2">
    <source>
        <dbReference type="PROSITE-ProRule" id="PRU00708"/>
    </source>
</evidence>
<reference evidence="4" key="1">
    <citation type="submission" date="2022-12" db="EMBL/GenBank/DDBJ databases">
        <title>Draft genome assemblies for two species of Escallonia (Escalloniales).</title>
        <authorList>
            <person name="Chanderbali A."/>
            <person name="Dervinis C."/>
            <person name="Anghel I."/>
            <person name="Soltis D."/>
            <person name="Soltis P."/>
            <person name="Zapata F."/>
        </authorList>
    </citation>
    <scope>NUCLEOTIDE SEQUENCE</scope>
    <source>
        <strain evidence="4">UCBG64.0493</strain>
        <tissue evidence="4">Leaf</tissue>
    </source>
</reference>
<proteinExistence type="predicted"/>
<accession>A0AA88VAG8</accession>
<keyword evidence="5" id="KW-1185">Reference proteome</keyword>
<gene>
    <name evidence="4" type="ORF">RJ639_019870</name>
</gene>
<comment type="caution">
    <text evidence="4">The sequence shown here is derived from an EMBL/GenBank/DDBJ whole genome shotgun (WGS) entry which is preliminary data.</text>
</comment>
<evidence type="ECO:0000256" key="3">
    <source>
        <dbReference type="SAM" id="Coils"/>
    </source>
</evidence>
<dbReference type="Proteomes" id="UP001188597">
    <property type="component" value="Unassembled WGS sequence"/>
</dbReference>
<evidence type="ECO:0000256" key="1">
    <source>
        <dbReference type="ARBA" id="ARBA00022737"/>
    </source>
</evidence>
<keyword evidence="1" id="KW-0677">Repeat</keyword>
<evidence type="ECO:0008006" key="6">
    <source>
        <dbReference type="Google" id="ProtNLM"/>
    </source>
</evidence>
<sequence>MTVALLGEMKKRGVQPKVDEYNKLIQSLCLKVVDWRTTKKLLEEMKENGLHLNGITKGLMRAVKELEQERVETQENLRAIEFMTNVANYTTYARDDRAARYRRHARSIHVDDGFGSRQLGVGIE</sequence>
<dbReference type="Pfam" id="PF13812">
    <property type="entry name" value="PPR_3"/>
    <property type="match status" value="1"/>
</dbReference>
<evidence type="ECO:0000313" key="5">
    <source>
        <dbReference type="Proteomes" id="UP001188597"/>
    </source>
</evidence>
<dbReference type="Gene3D" id="1.25.40.10">
    <property type="entry name" value="Tetratricopeptide repeat domain"/>
    <property type="match status" value="1"/>
</dbReference>
<dbReference type="InterPro" id="IPR002885">
    <property type="entry name" value="PPR_rpt"/>
</dbReference>
<evidence type="ECO:0000313" key="4">
    <source>
        <dbReference type="EMBL" id="KAK3003429.1"/>
    </source>
</evidence>
<feature type="repeat" description="PPR" evidence="2">
    <location>
        <begin position="17"/>
        <end position="52"/>
    </location>
</feature>
<dbReference type="AlphaFoldDB" id="A0AA88VAG8"/>
<feature type="coiled-coil region" evidence="3">
    <location>
        <begin position="56"/>
        <end position="83"/>
    </location>
</feature>
<organism evidence="4 5">
    <name type="scientific">Escallonia herrerae</name>
    <dbReference type="NCBI Taxonomy" id="1293975"/>
    <lineage>
        <taxon>Eukaryota</taxon>
        <taxon>Viridiplantae</taxon>
        <taxon>Streptophyta</taxon>
        <taxon>Embryophyta</taxon>
        <taxon>Tracheophyta</taxon>
        <taxon>Spermatophyta</taxon>
        <taxon>Magnoliopsida</taxon>
        <taxon>eudicotyledons</taxon>
        <taxon>Gunneridae</taxon>
        <taxon>Pentapetalae</taxon>
        <taxon>asterids</taxon>
        <taxon>campanulids</taxon>
        <taxon>Escalloniales</taxon>
        <taxon>Escalloniaceae</taxon>
        <taxon>Escallonia</taxon>
    </lineage>
</organism>
<protein>
    <recommendedName>
        <fullName evidence="6">Pentatricopeptide repeat-containing protein</fullName>
    </recommendedName>
</protein>
<keyword evidence="3" id="KW-0175">Coiled coil</keyword>
<dbReference type="EMBL" id="JAVXUP010002420">
    <property type="protein sequence ID" value="KAK3003429.1"/>
    <property type="molecule type" value="Genomic_DNA"/>
</dbReference>
<dbReference type="InterPro" id="IPR011990">
    <property type="entry name" value="TPR-like_helical_dom_sf"/>
</dbReference>